<accession>A0A6G8QAX6</accession>
<evidence type="ECO:0000313" key="2">
    <source>
        <dbReference type="Proteomes" id="UP000501452"/>
    </source>
</evidence>
<name>A0A6G8QAX6_9ACTN</name>
<gene>
    <name evidence="1" type="ORF">GBA63_13760</name>
</gene>
<reference evidence="1 2" key="1">
    <citation type="submission" date="2019-10" db="EMBL/GenBank/DDBJ databases">
        <title>Rubrobacter sp nov SCSIO 52090 isolated from a deep-sea sediment in the South China Sea.</title>
        <authorList>
            <person name="Chen R.W."/>
        </authorList>
    </citation>
    <scope>NUCLEOTIDE SEQUENCE [LARGE SCALE GENOMIC DNA]</scope>
    <source>
        <strain evidence="1 2">SCSIO 52909</strain>
    </source>
</reference>
<dbReference type="AlphaFoldDB" id="A0A6G8QAX6"/>
<dbReference type="Proteomes" id="UP000501452">
    <property type="component" value="Chromosome"/>
</dbReference>
<sequence>MGHLHGVVEFVAALQDAGGGELVVRNAAQVPALLEPGEVPDLPQRRVDDAELGSDHLPVREVAYKLQGPLPAVDQHLREIPDLFP</sequence>
<organism evidence="1 2">
    <name type="scientific">Rubrobacter tropicus</name>
    <dbReference type="NCBI Taxonomy" id="2653851"/>
    <lineage>
        <taxon>Bacteria</taxon>
        <taxon>Bacillati</taxon>
        <taxon>Actinomycetota</taxon>
        <taxon>Rubrobacteria</taxon>
        <taxon>Rubrobacterales</taxon>
        <taxon>Rubrobacteraceae</taxon>
        <taxon>Rubrobacter</taxon>
    </lineage>
</organism>
<proteinExistence type="predicted"/>
<keyword evidence="2" id="KW-1185">Reference proteome</keyword>
<dbReference type="EMBL" id="CP045119">
    <property type="protein sequence ID" value="QIN83583.1"/>
    <property type="molecule type" value="Genomic_DNA"/>
</dbReference>
<protein>
    <submittedName>
        <fullName evidence="1">Uncharacterized protein</fullName>
    </submittedName>
</protein>
<evidence type="ECO:0000313" key="1">
    <source>
        <dbReference type="EMBL" id="QIN83583.1"/>
    </source>
</evidence>
<dbReference type="KEGG" id="rub:GBA63_13760"/>